<protein>
    <submittedName>
        <fullName evidence="2">Uncharacterized protein</fullName>
    </submittedName>
</protein>
<gene>
    <name evidence="2" type="ORF">Ctob_000616</name>
</gene>
<keyword evidence="3" id="KW-1185">Reference proteome</keyword>
<reference evidence="3" key="1">
    <citation type="journal article" date="2015" name="PLoS Genet.">
        <title>Genome Sequence and Transcriptome Analyses of Chrysochromulina tobin: Metabolic Tools for Enhanced Algal Fitness in the Prominent Order Prymnesiales (Haptophyceae).</title>
        <authorList>
            <person name="Hovde B.T."/>
            <person name="Deodato C.R."/>
            <person name="Hunsperger H.M."/>
            <person name="Ryken S.A."/>
            <person name="Yost W."/>
            <person name="Jha R.K."/>
            <person name="Patterson J."/>
            <person name="Monnat R.J. Jr."/>
            <person name="Barlow S.B."/>
            <person name="Starkenburg S.R."/>
            <person name="Cattolico R.A."/>
        </authorList>
    </citation>
    <scope>NUCLEOTIDE SEQUENCE</scope>
    <source>
        <strain evidence="3">CCMP291</strain>
    </source>
</reference>
<feature type="compositionally biased region" description="Basic and acidic residues" evidence="1">
    <location>
        <begin position="20"/>
        <end position="37"/>
    </location>
</feature>
<evidence type="ECO:0000256" key="1">
    <source>
        <dbReference type="SAM" id="MobiDB-lite"/>
    </source>
</evidence>
<sequence>MDSEHFNPITGEEDQEDEKDGIRVDRRGWVKHGRDYNSEEDSEQEDSSEAESECGSVEDEDLSEDEDEGRQPMGDSSASGAGSSSNPPVPGPSSFAEMSPDETKWLLNVCQFLEKRLSTLPKNGTDYSWLKLPWVTAPGDTAQILEAAYRSLSPAGVQAFVLANKESLTPDVFEKIMGVGRGGLIEERGLYWPSGPTLVATEQVNTLVPDGSKGVWLGACNGVWGNFKETLVDSVRKLDVYPMGGGVTHHPCDGHTQYASVGELGFIMYATSLPGPSFQPPAARLAIESLRDGGILVVTDTLGRDEATLSTFDKLLNIYELRGFGTLKRKTVGVPGQRDVDMLTFTRTSASGPGSGPVPMLKLPKRNRVTLYAAVLPQGPRTHMHPVVAPRRQSAGAAELDAKSTITSAPGCYMIATGQFAYGGASLNPVKRTAQHVQLHRSGNKGFARLLKEVHPNERAGVTRACIVFGYNEIHPEKIAQLLGGTPVTVRSVSFFLHFAEQLMLNQLMKVGWGGGAVPKLLNKTISGFAQGAQANASANGKLGTYITNWSKFTVEAPPTAMLLGKFTDDCRAEGTCVVATYVDKVITITRVSLPTGEAGGEREWEVVQRVATKTFGKCTSVARKLGSHVAHWSKFTVEAPPTAMLLGKFTDDCRSKGACVVATCDDKVITITRVSLPTGEAGGEREWEVVQRVATKTFGKCTSVAGKLGGKRGSQVTNWSKFTVEAPPTAMLLGKFTDGCRAEGACVVATYDDKVIMITSVSLPTGEAGGEREWEVVQRVATKTFGKCTSVAGKLGGKRGSQVSNWSKFTVEAPPTAMLLGKFTEDCRAEGACVVATCVDKIITITRME</sequence>
<accession>A0A0M0J8S7</accession>
<feature type="compositionally biased region" description="Acidic residues" evidence="1">
    <location>
        <begin position="38"/>
        <end position="68"/>
    </location>
</feature>
<name>A0A0M0J8S7_9EUKA</name>
<evidence type="ECO:0000313" key="2">
    <source>
        <dbReference type="EMBL" id="KOO22762.1"/>
    </source>
</evidence>
<dbReference type="AlphaFoldDB" id="A0A0M0J8S7"/>
<feature type="compositionally biased region" description="Low complexity" evidence="1">
    <location>
        <begin position="74"/>
        <end position="86"/>
    </location>
</feature>
<evidence type="ECO:0000313" key="3">
    <source>
        <dbReference type="Proteomes" id="UP000037460"/>
    </source>
</evidence>
<dbReference type="EMBL" id="JWZX01003253">
    <property type="protein sequence ID" value="KOO22762.1"/>
    <property type="molecule type" value="Genomic_DNA"/>
</dbReference>
<comment type="caution">
    <text evidence="2">The sequence shown here is derived from an EMBL/GenBank/DDBJ whole genome shotgun (WGS) entry which is preliminary data.</text>
</comment>
<organism evidence="2 3">
    <name type="scientific">Chrysochromulina tobinii</name>
    <dbReference type="NCBI Taxonomy" id="1460289"/>
    <lineage>
        <taxon>Eukaryota</taxon>
        <taxon>Haptista</taxon>
        <taxon>Haptophyta</taxon>
        <taxon>Prymnesiophyceae</taxon>
        <taxon>Prymnesiales</taxon>
        <taxon>Chrysochromulinaceae</taxon>
        <taxon>Chrysochromulina</taxon>
    </lineage>
</organism>
<feature type="region of interest" description="Disordered" evidence="1">
    <location>
        <begin position="1"/>
        <end position="98"/>
    </location>
</feature>
<dbReference type="Proteomes" id="UP000037460">
    <property type="component" value="Unassembled WGS sequence"/>
</dbReference>
<proteinExistence type="predicted"/>